<keyword evidence="2" id="KW-0963">Cytoplasm</keyword>
<evidence type="ECO:0000259" key="10">
    <source>
        <dbReference type="PROSITE" id="PS50110"/>
    </source>
</evidence>
<dbReference type="InterPro" id="IPR018062">
    <property type="entry name" value="HTH_AraC-typ_CS"/>
</dbReference>
<protein>
    <submittedName>
        <fullName evidence="11">Response regulator</fullName>
    </submittedName>
</protein>
<dbReference type="OrthoDB" id="342399at2"/>
<dbReference type="GO" id="GO:0005737">
    <property type="term" value="C:cytoplasm"/>
    <property type="evidence" value="ECO:0007669"/>
    <property type="project" value="UniProtKB-SubCell"/>
</dbReference>
<keyword evidence="4" id="KW-0902">Two-component regulatory system</keyword>
<dbReference type="RefSeq" id="WP_128632424.1">
    <property type="nucleotide sequence ID" value="NZ_RRCN01000001.1"/>
</dbReference>
<reference evidence="11 12" key="1">
    <citation type="submission" date="2018-11" db="EMBL/GenBank/DDBJ databases">
        <title>Genome sequencing of Paenibacillus sp. KCOM 3021 (= ChDC PVNT-B20).</title>
        <authorList>
            <person name="Kook J.-K."/>
            <person name="Park S.-N."/>
            <person name="Lim Y.K."/>
        </authorList>
    </citation>
    <scope>NUCLEOTIDE SEQUENCE [LARGE SCALE GENOMIC DNA]</scope>
    <source>
        <strain evidence="11 12">KCOM 3021</strain>
    </source>
</reference>
<dbReference type="GO" id="GO:0043565">
    <property type="term" value="F:sequence-specific DNA binding"/>
    <property type="evidence" value="ECO:0007669"/>
    <property type="project" value="InterPro"/>
</dbReference>
<dbReference type="PROSITE" id="PS00041">
    <property type="entry name" value="HTH_ARAC_FAMILY_1"/>
    <property type="match status" value="1"/>
</dbReference>
<dbReference type="Pfam" id="PF17853">
    <property type="entry name" value="GGDEF_2"/>
    <property type="match status" value="1"/>
</dbReference>
<dbReference type="PANTHER" id="PTHR42713:SF3">
    <property type="entry name" value="TRANSCRIPTIONAL REGULATORY PROTEIN HPTR"/>
    <property type="match status" value="1"/>
</dbReference>
<organism evidence="11 12">
    <name type="scientific">Paenibacillus oralis</name>
    <dbReference type="NCBI Taxonomy" id="2490856"/>
    <lineage>
        <taxon>Bacteria</taxon>
        <taxon>Bacillati</taxon>
        <taxon>Bacillota</taxon>
        <taxon>Bacilli</taxon>
        <taxon>Bacillales</taxon>
        <taxon>Paenibacillaceae</taxon>
        <taxon>Paenibacillus</taxon>
    </lineage>
</organism>
<name>A0A3P3U2S4_9BACL</name>
<keyword evidence="3 8" id="KW-0597">Phosphoprotein</keyword>
<dbReference type="SMART" id="SM00448">
    <property type="entry name" value="REC"/>
    <property type="match status" value="1"/>
</dbReference>
<dbReference type="GO" id="GO:0003700">
    <property type="term" value="F:DNA-binding transcription factor activity"/>
    <property type="evidence" value="ECO:0007669"/>
    <property type="project" value="InterPro"/>
</dbReference>
<dbReference type="InterPro" id="IPR009057">
    <property type="entry name" value="Homeodomain-like_sf"/>
</dbReference>
<dbReference type="CDD" id="cd17536">
    <property type="entry name" value="REC_YesN-like"/>
    <property type="match status" value="1"/>
</dbReference>
<comment type="subcellular location">
    <subcellularLocation>
        <location evidence="1">Cytoplasm</location>
    </subcellularLocation>
</comment>
<evidence type="ECO:0000256" key="3">
    <source>
        <dbReference type="ARBA" id="ARBA00022553"/>
    </source>
</evidence>
<dbReference type="EMBL" id="RRCN01000001">
    <property type="protein sequence ID" value="RRJ64621.1"/>
    <property type="molecule type" value="Genomic_DNA"/>
</dbReference>
<keyword evidence="5" id="KW-0805">Transcription regulation</keyword>
<dbReference type="Proteomes" id="UP000267017">
    <property type="component" value="Unassembled WGS sequence"/>
</dbReference>
<dbReference type="InterPro" id="IPR001789">
    <property type="entry name" value="Sig_transdc_resp-reg_receiver"/>
</dbReference>
<comment type="caution">
    <text evidence="11">The sequence shown here is derived from an EMBL/GenBank/DDBJ whole genome shotgun (WGS) entry which is preliminary data.</text>
</comment>
<dbReference type="SMART" id="SM00342">
    <property type="entry name" value="HTH_ARAC"/>
    <property type="match status" value="1"/>
</dbReference>
<dbReference type="InterPro" id="IPR011006">
    <property type="entry name" value="CheY-like_superfamily"/>
</dbReference>
<dbReference type="Pfam" id="PF00072">
    <property type="entry name" value="Response_reg"/>
    <property type="match status" value="1"/>
</dbReference>
<accession>A0A3P3U2S4</accession>
<keyword evidence="7" id="KW-0804">Transcription</keyword>
<evidence type="ECO:0000256" key="1">
    <source>
        <dbReference type="ARBA" id="ARBA00004496"/>
    </source>
</evidence>
<feature type="domain" description="HTH araC/xylS-type" evidence="9">
    <location>
        <begin position="423"/>
        <end position="521"/>
    </location>
</feature>
<evidence type="ECO:0000256" key="2">
    <source>
        <dbReference type="ARBA" id="ARBA00022490"/>
    </source>
</evidence>
<evidence type="ECO:0000256" key="4">
    <source>
        <dbReference type="ARBA" id="ARBA00023012"/>
    </source>
</evidence>
<feature type="domain" description="Response regulatory" evidence="10">
    <location>
        <begin position="2"/>
        <end position="119"/>
    </location>
</feature>
<sequence>MKLLIVDDDDQIRTGIEQGIDWHALDIEIVITASNGVEALQKFTEMLPEIVLTDVRMPGMDGLTLLKQIKRIRPQTKVIILSGYNDFEYLKTAIQLDAVDYEMKPIRARSLVALIKRVKEEIIREQMTEQEFNKYLESYKASFRSELLAGNITDRLIILEGLQQHYGVDAAGGLICVAARIDEDWNTNIETVTAAAEMLCHLFESSELTEKGICLRSKEGSLVFLLKSETPSFLYSRQWVSELLNQLRAWNRELQSQGKLSFSAGISSYGNVSEFVEMYNEANQALSLRLYEGKGSIHVKDETMEFADEPITGLLDHAKFKAQLLQGDLAPLVDVVQNEFEQLKLERKYSRKSIATYTKNLLQFFMVIIRNAPSDVVEYIYKKIAVIDERSEALAMDDFKKIVVSTFEKMSMRLSRELSPVMTRADEFIRKNYTQELTVEKLSEHVGMTPNYFSHRFKREFGVSFKEYVNRLRIAKAKELIIHTNELLYVIGEKVGFSDYMYFTQVFKKMEGCSPVVLRKQPKH</sequence>
<evidence type="ECO:0000256" key="6">
    <source>
        <dbReference type="ARBA" id="ARBA00023125"/>
    </source>
</evidence>
<evidence type="ECO:0000313" key="11">
    <source>
        <dbReference type="EMBL" id="RRJ64621.1"/>
    </source>
</evidence>
<dbReference type="SUPFAM" id="SSF52172">
    <property type="entry name" value="CheY-like"/>
    <property type="match status" value="1"/>
</dbReference>
<evidence type="ECO:0000256" key="8">
    <source>
        <dbReference type="PROSITE-ProRule" id="PRU00169"/>
    </source>
</evidence>
<dbReference type="GO" id="GO:0000160">
    <property type="term" value="P:phosphorelay signal transduction system"/>
    <property type="evidence" value="ECO:0007669"/>
    <property type="project" value="UniProtKB-KW"/>
</dbReference>
<keyword evidence="12" id="KW-1185">Reference proteome</keyword>
<dbReference type="PROSITE" id="PS01124">
    <property type="entry name" value="HTH_ARAC_FAMILY_2"/>
    <property type="match status" value="1"/>
</dbReference>
<dbReference type="Gene3D" id="3.40.50.2300">
    <property type="match status" value="1"/>
</dbReference>
<proteinExistence type="predicted"/>
<evidence type="ECO:0000256" key="7">
    <source>
        <dbReference type="ARBA" id="ARBA00023163"/>
    </source>
</evidence>
<dbReference type="Gene3D" id="1.10.10.60">
    <property type="entry name" value="Homeodomain-like"/>
    <property type="match status" value="2"/>
</dbReference>
<evidence type="ECO:0000256" key="5">
    <source>
        <dbReference type="ARBA" id="ARBA00023015"/>
    </source>
</evidence>
<evidence type="ECO:0000259" key="9">
    <source>
        <dbReference type="PROSITE" id="PS01124"/>
    </source>
</evidence>
<dbReference type="PROSITE" id="PS50110">
    <property type="entry name" value="RESPONSE_REGULATORY"/>
    <property type="match status" value="1"/>
</dbReference>
<evidence type="ECO:0000313" key="12">
    <source>
        <dbReference type="Proteomes" id="UP000267017"/>
    </source>
</evidence>
<dbReference type="InterPro" id="IPR041522">
    <property type="entry name" value="CdaR_GGDEF"/>
</dbReference>
<dbReference type="PANTHER" id="PTHR42713">
    <property type="entry name" value="HISTIDINE KINASE-RELATED"/>
    <property type="match status" value="1"/>
</dbReference>
<dbReference type="InterPro" id="IPR051552">
    <property type="entry name" value="HptR"/>
</dbReference>
<dbReference type="InterPro" id="IPR018060">
    <property type="entry name" value="HTH_AraC"/>
</dbReference>
<dbReference type="SUPFAM" id="SSF46689">
    <property type="entry name" value="Homeodomain-like"/>
    <property type="match status" value="2"/>
</dbReference>
<dbReference type="Pfam" id="PF12833">
    <property type="entry name" value="HTH_18"/>
    <property type="match status" value="1"/>
</dbReference>
<dbReference type="AlphaFoldDB" id="A0A3P3U2S4"/>
<keyword evidence="6" id="KW-0238">DNA-binding</keyword>
<gene>
    <name evidence="11" type="ORF">EHV15_18085</name>
</gene>
<feature type="modified residue" description="4-aspartylphosphate" evidence="8">
    <location>
        <position position="54"/>
    </location>
</feature>